<keyword evidence="5 7" id="KW-1133">Transmembrane helix</keyword>
<evidence type="ECO:0000256" key="7">
    <source>
        <dbReference type="RuleBase" id="RU363058"/>
    </source>
</evidence>
<comment type="subcellular location">
    <subcellularLocation>
        <location evidence="1 7">Membrane</location>
        <topology evidence="1 7">Multi-pass membrane protein</topology>
    </subcellularLocation>
</comment>
<evidence type="ECO:0000313" key="9">
    <source>
        <dbReference type="EMBL" id="KAK1926000.1"/>
    </source>
</evidence>
<evidence type="ECO:0000256" key="8">
    <source>
        <dbReference type="SAM" id="MobiDB-lite"/>
    </source>
</evidence>
<evidence type="ECO:0000256" key="4">
    <source>
        <dbReference type="ARBA" id="ARBA00022692"/>
    </source>
</evidence>
<dbReference type="AlphaFoldDB" id="A0AAD9L794"/>
<keyword evidence="10" id="KW-1185">Reference proteome</keyword>
<keyword evidence="2 7" id="KW-0813">Transport</keyword>
<evidence type="ECO:0000313" key="10">
    <source>
        <dbReference type="Proteomes" id="UP001182556"/>
    </source>
</evidence>
<feature type="transmembrane region" description="Helical" evidence="7">
    <location>
        <begin position="257"/>
        <end position="280"/>
    </location>
</feature>
<comment type="similarity">
    <text evidence="7">Belongs to the inorganic phosphate transporter (PiT) (TC 2.A.20) family.</text>
</comment>
<dbReference type="EMBL" id="JAODAN010000002">
    <property type="protein sequence ID" value="KAK1926000.1"/>
    <property type="molecule type" value="Genomic_DNA"/>
</dbReference>
<gene>
    <name evidence="9" type="ORF">DB88DRAFT_460474</name>
</gene>
<dbReference type="GO" id="GO:0005315">
    <property type="term" value="F:phosphate transmembrane transporter activity"/>
    <property type="evidence" value="ECO:0007669"/>
    <property type="project" value="InterPro"/>
</dbReference>
<reference evidence="9" key="1">
    <citation type="submission" date="2023-02" db="EMBL/GenBank/DDBJ databases">
        <title>Identification and recombinant expression of a fungal hydrolase from Papiliotrema laurentii that hydrolyzes apple cutin and clears colloidal polyester polyurethane.</title>
        <authorList>
            <consortium name="DOE Joint Genome Institute"/>
            <person name="Roman V.A."/>
            <person name="Bojanowski C."/>
            <person name="Crable B.R."/>
            <person name="Wagner D.N."/>
            <person name="Hung C.S."/>
            <person name="Nadeau L.J."/>
            <person name="Schratz L."/>
            <person name="Haridas S."/>
            <person name="Pangilinan J."/>
            <person name="Lipzen A."/>
            <person name="Na H."/>
            <person name="Yan M."/>
            <person name="Ng V."/>
            <person name="Grigoriev I.V."/>
            <person name="Spatafora J.W."/>
            <person name="Barlow D."/>
            <person name="Biffinger J."/>
            <person name="Kelley-Loughnane N."/>
            <person name="Varaljay V.A."/>
            <person name="Crookes-Goodson W.J."/>
        </authorList>
    </citation>
    <scope>NUCLEOTIDE SEQUENCE</scope>
    <source>
        <strain evidence="9">5307AH</strain>
    </source>
</reference>
<protein>
    <recommendedName>
        <fullName evidence="7">Phosphate transporter</fullName>
    </recommendedName>
</protein>
<feature type="transmembrane region" description="Helical" evidence="7">
    <location>
        <begin position="78"/>
        <end position="98"/>
    </location>
</feature>
<evidence type="ECO:0000256" key="1">
    <source>
        <dbReference type="ARBA" id="ARBA00004141"/>
    </source>
</evidence>
<evidence type="ECO:0000256" key="6">
    <source>
        <dbReference type="ARBA" id="ARBA00023136"/>
    </source>
</evidence>
<feature type="transmembrane region" description="Helical" evidence="7">
    <location>
        <begin position="215"/>
        <end position="237"/>
    </location>
</feature>
<feature type="region of interest" description="Disordered" evidence="8">
    <location>
        <begin position="327"/>
        <end position="372"/>
    </location>
</feature>
<feature type="transmembrane region" description="Helical" evidence="7">
    <location>
        <begin position="491"/>
        <end position="510"/>
    </location>
</feature>
<comment type="function">
    <text evidence="7">Sodium-phosphate symporter.</text>
</comment>
<accession>A0AAD9L794</accession>
<evidence type="ECO:0000256" key="2">
    <source>
        <dbReference type="ARBA" id="ARBA00022448"/>
    </source>
</evidence>
<feature type="transmembrane region" description="Helical" evidence="7">
    <location>
        <begin position="577"/>
        <end position="603"/>
    </location>
</feature>
<evidence type="ECO:0000256" key="3">
    <source>
        <dbReference type="ARBA" id="ARBA00022592"/>
    </source>
</evidence>
<comment type="caution">
    <text evidence="9">The sequence shown here is derived from an EMBL/GenBank/DDBJ whole genome shotgun (WGS) entry which is preliminary data.</text>
</comment>
<name>A0AAD9L794_PAPLA</name>
<dbReference type="Pfam" id="PF01384">
    <property type="entry name" value="PHO4"/>
    <property type="match status" value="1"/>
</dbReference>
<sequence>MAGETVYKKSDSRTLRCSRVLLDPSETESSSLNMPTLHQYDYIFAIGTIFAILDAYNIGANDVANSFATSVSSRSLTLPQAVIAATIMEFLGAILAGSRVAGTIKNGIISMSVFQNNPGVELLAFACALVASATWLTIATRNAWPVSTTYSIVSALAGVGVALGGKDAVQWGWNDGKGLGTIFAGFGIAPGIAAGFGAVVFLLTKYLVLKRKNTVRAALIAAPIYFFGVTAILTLTIVYKGAPNLKLNNLSGATQAIAITMTSLVVAVLSLLFWLPYVYAKVVRKDYTIRWYHFFFGPLLWRREAPPPIPEDVIKRHVPDYRQYDRDVPENDIAKRSDGQAGRPEPKVDPNVADGSSQTRDGDTLPQVPLDTVEKSTPQIEGPWIYPRNLWIIARYRIPRALTYGLTVDVTSAQAQRGGQDEQHMLDIHRASEQYGNETEHLYSFLQVLTACTNSFAHGSNDTANAIGPFAVIYHVWKTGMLTTKNTETPTWMWAVGGIMIGIGVATYGYNVMRVLGNRLTLMSPSRGFSMELGSSITVLLASQYGIPVSTTMCITGSTAGVGLVSGGPRAVNWRAFGWIFLGWVLTVPIAGVAGGVLMGIILNAPHF</sequence>
<keyword evidence="6 7" id="KW-0472">Membrane</keyword>
<keyword evidence="3 7" id="KW-0592">Phosphate transport</keyword>
<keyword evidence="4 7" id="KW-0812">Transmembrane</keyword>
<dbReference type="GO" id="GO:0035435">
    <property type="term" value="P:phosphate ion transmembrane transport"/>
    <property type="evidence" value="ECO:0007669"/>
    <property type="project" value="TreeGrafter"/>
</dbReference>
<dbReference type="PANTHER" id="PTHR11101">
    <property type="entry name" value="PHOSPHATE TRANSPORTER"/>
    <property type="match status" value="1"/>
</dbReference>
<feature type="transmembrane region" description="Helical" evidence="7">
    <location>
        <begin position="40"/>
        <end position="58"/>
    </location>
</feature>
<dbReference type="PANTHER" id="PTHR11101:SF80">
    <property type="entry name" value="PHOSPHATE TRANSPORTER"/>
    <property type="match status" value="1"/>
</dbReference>
<feature type="transmembrane region" description="Helical" evidence="7">
    <location>
        <begin position="119"/>
        <end position="138"/>
    </location>
</feature>
<evidence type="ECO:0000256" key="5">
    <source>
        <dbReference type="ARBA" id="ARBA00022989"/>
    </source>
</evidence>
<organism evidence="9 10">
    <name type="scientific">Papiliotrema laurentii</name>
    <name type="common">Cryptococcus laurentii</name>
    <dbReference type="NCBI Taxonomy" id="5418"/>
    <lineage>
        <taxon>Eukaryota</taxon>
        <taxon>Fungi</taxon>
        <taxon>Dikarya</taxon>
        <taxon>Basidiomycota</taxon>
        <taxon>Agaricomycotina</taxon>
        <taxon>Tremellomycetes</taxon>
        <taxon>Tremellales</taxon>
        <taxon>Rhynchogastremaceae</taxon>
        <taxon>Papiliotrema</taxon>
    </lineage>
</organism>
<proteinExistence type="inferred from homology"/>
<feature type="transmembrane region" description="Helical" evidence="7">
    <location>
        <begin position="182"/>
        <end position="203"/>
    </location>
</feature>
<dbReference type="Proteomes" id="UP001182556">
    <property type="component" value="Unassembled WGS sequence"/>
</dbReference>
<dbReference type="GO" id="GO:0016020">
    <property type="term" value="C:membrane"/>
    <property type="evidence" value="ECO:0007669"/>
    <property type="project" value="UniProtKB-SubCell"/>
</dbReference>
<dbReference type="InterPro" id="IPR001204">
    <property type="entry name" value="Phos_transporter"/>
</dbReference>
<feature type="transmembrane region" description="Helical" evidence="7">
    <location>
        <begin position="545"/>
        <end position="565"/>
    </location>
</feature>
<feature type="compositionally biased region" description="Basic and acidic residues" evidence="8">
    <location>
        <begin position="327"/>
        <end position="348"/>
    </location>
</feature>